<keyword evidence="9" id="KW-1185">Reference proteome</keyword>
<name>A0A516H6Z6_9PROT</name>
<dbReference type="PANTHER" id="PTHR43133">
    <property type="entry name" value="RNA POLYMERASE ECF-TYPE SIGMA FACTO"/>
    <property type="match status" value="1"/>
</dbReference>
<evidence type="ECO:0000256" key="1">
    <source>
        <dbReference type="ARBA" id="ARBA00010641"/>
    </source>
</evidence>
<dbReference type="InterPro" id="IPR014284">
    <property type="entry name" value="RNA_pol_sigma-70_dom"/>
</dbReference>
<dbReference type="SUPFAM" id="SSF88946">
    <property type="entry name" value="Sigma2 domain of RNA polymerase sigma factors"/>
    <property type="match status" value="1"/>
</dbReference>
<dbReference type="OrthoDB" id="9803470at2"/>
<dbReference type="GO" id="GO:0006352">
    <property type="term" value="P:DNA-templated transcription initiation"/>
    <property type="evidence" value="ECO:0007669"/>
    <property type="project" value="InterPro"/>
</dbReference>
<dbReference type="GO" id="GO:0003677">
    <property type="term" value="F:DNA binding"/>
    <property type="evidence" value="ECO:0007669"/>
    <property type="project" value="InterPro"/>
</dbReference>
<dbReference type="Proteomes" id="UP000317496">
    <property type="component" value="Chromosome"/>
</dbReference>
<sequence>MLFRRPPHPIEAEIPRLRRFALALARDRETADDLVQDCVTRALAAWATRHGDDAALRPWLFTILHNRWRTRQQREWARPDRVSLEDAGEGPEISGGQWEALELRDLDTALAKLSEEQRAVLLLVGVEGLSYEETARVQGVPIGTVMSRLARARDRLRSLMDGEPPQTSESGGRTHLRRVK</sequence>
<evidence type="ECO:0000259" key="6">
    <source>
        <dbReference type="Pfam" id="PF08281"/>
    </source>
</evidence>
<dbReference type="NCBIfam" id="TIGR02937">
    <property type="entry name" value="sigma70-ECF"/>
    <property type="match status" value="1"/>
</dbReference>
<feature type="domain" description="RNA polymerase sigma factor 70 region 4 type 2" evidence="6">
    <location>
        <begin position="104"/>
        <end position="156"/>
    </location>
</feature>
<accession>A0A516H6Z6</accession>
<reference evidence="8 9" key="1">
    <citation type="submission" date="2019-07" db="EMBL/GenBank/DDBJ databases">
        <title>Genome sequencing for Ferrovibrio sp. K5.</title>
        <authorList>
            <person name="Park S.-J."/>
        </authorList>
    </citation>
    <scope>NUCLEOTIDE SEQUENCE [LARGE SCALE GENOMIC DNA]</scope>
    <source>
        <strain evidence="8 9">K5</strain>
    </source>
</reference>
<evidence type="ECO:0000256" key="4">
    <source>
        <dbReference type="ARBA" id="ARBA00023163"/>
    </source>
</evidence>
<dbReference type="InterPro" id="IPR036388">
    <property type="entry name" value="WH-like_DNA-bd_sf"/>
</dbReference>
<dbReference type="GO" id="GO:0016987">
    <property type="term" value="F:sigma factor activity"/>
    <property type="evidence" value="ECO:0007669"/>
    <property type="project" value="UniProtKB-KW"/>
</dbReference>
<comment type="similarity">
    <text evidence="1">Belongs to the sigma-70 factor family. ECF subfamily.</text>
</comment>
<dbReference type="InterPro" id="IPR013324">
    <property type="entry name" value="RNA_pol_sigma_r3/r4-like"/>
</dbReference>
<evidence type="ECO:0000256" key="3">
    <source>
        <dbReference type="ARBA" id="ARBA00023082"/>
    </source>
</evidence>
<dbReference type="InterPro" id="IPR013249">
    <property type="entry name" value="RNA_pol_sigma70_r4_t2"/>
</dbReference>
<dbReference type="KEGG" id="fer:FNB15_20720"/>
<feature type="domain" description="PhyR sigma2" evidence="7">
    <location>
        <begin position="10"/>
        <end position="65"/>
    </location>
</feature>
<dbReference type="AlphaFoldDB" id="A0A516H6Z6"/>
<evidence type="ECO:0000313" key="9">
    <source>
        <dbReference type="Proteomes" id="UP000317496"/>
    </source>
</evidence>
<evidence type="ECO:0000313" key="8">
    <source>
        <dbReference type="EMBL" id="QDO99538.1"/>
    </source>
</evidence>
<dbReference type="RefSeq" id="WP_144258534.1">
    <property type="nucleotide sequence ID" value="NZ_CP041636.1"/>
</dbReference>
<dbReference type="InterPro" id="IPR039425">
    <property type="entry name" value="RNA_pol_sigma-70-like"/>
</dbReference>
<keyword evidence="2" id="KW-0805">Transcription regulation</keyword>
<dbReference type="SUPFAM" id="SSF88659">
    <property type="entry name" value="Sigma3 and sigma4 domains of RNA polymerase sigma factors"/>
    <property type="match status" value="1"/>
</dbReference>
<evidence type="ECO:0000256" key="5">
    <source>
        <dbReference type="SAM" id="MobiDB-lite"/>
    </source>
</evidence>
<dbReference type="InterPro" id="IPR053866">
    <property type="entry name" value="PhyR_sigma2"/>
</dbReference>
<gene>
    <name evidence="8" type="ORF">FNB15_20720</name>
</gene>
<dbReference type="EMBL" id="CP041636">
    <property type="protein sequence ID" value="QDO99538.1"/>
    <property type="molecule type" value="Genomic_DNA"/>
</dbReference>
<proteinExistence type="inferred from homology"/>
<dbReference type="Gene3D" id="1.10.1740.10">
    <property type="match status" value="1"/>
</dbReference>
<feature type="region of interest" description="Disordered" evidence="5">
    <location>
        <begin position="157"/>
        <end position="180"/>
    </location>
</feature>
<dbReference type="Pfam" id="PF08281">
    <property type="entry name" value="Sigma70_r4_2"/>
    <property type="match status" value="1"/>
</dbReference>
<keyword evidence="4" id="KW-0804">Transcription</keyword>
<dbReference type="Gene3D" id="1.10.10.10">
    <property type="entry name" value="Winged helix-like DNA-binding domain superfamily/Winged helix DNA-binding domain"/>
    <property type="match status" value="1"/>
</dbReference>
<dbReference type="InterPro" id="IPR013325">
    <property type="entry name" value="RNA_pol_sigma_r2"/>
</dbReference>
<organism evidence="8 9">
    <name type="scientific">Ferrovibrio terrae</name>
    <dbReference type="NCBI Taxonomy" id="2594003"/>
    <lineage>
        <taxon>Bacteria</taxon>
        <taxon>Pseudomonadati</taxon>
        <taxon>Pseudomonadota</taxon>
        <taxon>Alphaproteobacteria</taxon>
        <taxon>Rhodospirillales</taxon>
        <taxon>Rhodospirillaceae</taxon>
        <taxon>Ferrovibrio</taxon>
    </lineage>
</organism>
<keyword evidence="3" id="KW-0731">Sigma factor</keyword>
<dbReference type="CDD" id="cd06171">
    <property type="entry name" value="Sigma70_r4"/>
    <property type="match status" value="1"/>
</dbReference>
<evidence type="ECO:0000259" key="7">
    <source>
        <dbReference type="Pfam" id="PF22029"/>
    </source>
</evidence>
<dbReference type="PANTHER" id="PTHR43133:SF25">
    <property type="entry name" value="RNA POLYMERASE SIGMA FACTOR RFAY-RELATED"/>
    <property type="match status" value="1"/>
</dbReference>
<dbReference type="Pfam" id="PF22029">
    <property type="entry name" value="PhyR_sigma2"/>
    <property type="match status" value="1"/>
</dbReference>
<evidence type="ECO:0000256" key="2">
    <source>
        <dbReference type="ARBA" id="ARBA00023015"/>
    </source>
</evidence>
<protein>
    <submittedName>
        <fullName evidence="8">Sigma-70 family RNA polymerase sigma factor</fullName>
    </submittedName>
</protein>